<sequence length="146" mass="14595">MTSPRPAAPGKALLGLLLGILVLAEAGLAALGALVWNAYHRHSITAAEAASFTVLGVSAAAGAVITLLALIAVVRGRHGHRLARAAAGLHFARLLGLVVATVLIAGQLGIAAVAGLTETFALALAGVEVLGALYATTVVARRTRPT</sequence>
<keyword evidence="1" id="KW-1133">Transmembrane helix</keyword>
<evidence type="ECO:0008006" key="4">
    <source>
        <dbReference type="Google" id="ProtNLM"/>
    </source>
</evidence>
<keyword evidence="1" id="KW-0812">Transmembrane</keyword>
<feature type="transmembrane region" description="Helical" evidence="1">
    <location>
        <begin position="12"/>
        <end position="39"/>
    </location>
</feature>
<comment type="caution">
    <text evidence="2">The sequence shown here is derived from an EMBL/GenBank/DDBJ whole genome shotgun (WGS) entry which is preliminary data.</text>
</comment>
<keyword evidence="3" id="KW-1185">Reference proteome</keyword>
<dbReference type="EMBL" id="LLZH01000310">
    <property type="protein sequence ID" value="KUL25850.1"/>
    <property type="molecule type" value="Genomic_DNA"/>
</dbReference>
<proteinExistence type="predicted"/>
<name>A0A101JFG3_9ACTN</name>
<dbReference type="RefSeq" id="WP_067702967.1">
    <property type="nucleotide sequence ID" value="NZ_LLZH01000310.1"/>
</dbReference>
<evidence type="ECO:0000256" key="1">
    <source>
        <dbReference type="SAM" id="Phobius"/>
    </source>
</evidence>
<reference evidence="2 3" key="1">
    <citation type="submission" date="2015-10" db="EMBL/GenBank/DDBJ databases">
        <authorList>
            <person name="Gilbert D.G."/>
        </authorList>
    </citation>
    <scope>NUCLEOTIDE SEQUENCE [LARGE SCALE GENOMIC DNA]</scope>
    <source>
        <strain evidence="2 3">NRRL B-16712</strain>
    </source>
</reference>
<feature type="transmembrane region" description="Helical" evidence="1">
    <location>
        <begin position="94"/>
        <end position="114"/>
    </location>
</feature>
<dbReference type="AlphaFoldDB" id="A0A101JFG3"/>
<protein>
    <recommendedName>
        <fullName evidence="4">DUF2975 domain-containing protein</fullName>
    </recommendedName>
</protein>
<evidence type="ECO:0000313" key="3">
    <source>
        <dbReference type="Proteomes" id="UP000053244"/>
    </source>
</evidence>
<accession>A0A101JFG3</accession>
<keyword evidence="1" id="KW-0472">Membrane</keyword>
<evidence type="ECO:0000313" key="2">
    <source>
        <dbReference type="EMBL" id="KUL25850.1"/>
    </source>
</evidence>
<dbReference type="Proteomes" id="UP000053244">
    <property type="component" value="Unassembled WGS sequence"/>
</dbReference>
<organism evidence="2 3">
    <name type="scientific">Actinoplanes awajinensis subsp. mycoplanecinus</name>
    <dbReference type="NCBI Taxonomy" id="135947"/>
    <lineage>
        <taxon>Bacteria</taxon>
        <taxon>Bacillati</taxon>
        <taxon>Actinomycetota</taxon>
        <taxon>Actinomycetes</taxon>
        <taxon>Micromonosporales</taxon>
        <taxon>Micromonosporaceae</taxon>
        <taxon>Actinoplanes</taxon>
    </lineage>
</organism>
<gene>
    <name evidence="2" type="ORF">ADL15_39790</name>
</gene>
<feature type="transmembrane region" description="Helical" evidence="1">
    <location>
        <begin position="120"/>
        <end position="140"/>
    </location>
</feature>
<feature type="transmembrane region" description="Helical" evidence="1">
    <location>
        <begin position="51"/>
        <end position="74"/>
    </location>
</feature>